<dbReference type="AlphaFoldDB" id="A0A263D150"/>
<comment type="caution">
    <text evidence="3">The sequence shown here is derived from an EMBL/GenBank/DDBJ whole genome shotgun (WGS) entry which is preliminary data.</text>
</comment>
<keyword evidence="3" id="KW-0413">Isomerase</keyword>
<feature type="chain" id="PRO_5039341299" evidence="1">
    <location>
        <begin position="37"/>
        <end position="294"/>
    </location>
</feature>
<keyword evidence="1" id="KW-0732">Signal</keyword>
<dbReference type="InterPro" id="IPR006311">
    <property type="entry name" value="TAT_signal"/>
</dbReference>
<dbReference type="Pfam" id="PF01261">
    <property type="entry name" value="AP_endonuc_2"/>
    <property type="match status" value="1"/>
</dbReference>
<dbReference type="Proteomes" id="UP000242444">
    <property type="component" value="Unassembled WGS sequence"/>
</dbReference>
<dbReference type="EMBL" id="NKYE01000010">
    <property type="protein sequence ID" value="OZM71939.1"/>
    <property type="molecule type" value="Genomic_DNA"/>
</dbReference>
<reference evidence="3 4" key="1">
    <citation type="submission" date="2017-07" db="EMBL/GenBank/DDBJ databases">
        <title>Amycolatopsis antarcticus sp. nov., isolated from the surface of an Antarcticus brown macroalga.</title>
        <authorList>
            <person name="Wang J."/>
            <person name="Leiva S."/>
            <person name="Huang J."/>
            <person name="Huang Y."/>
        </authorList>
    </citation>
    <scope>NUCLEOTIDE SEQUENCE [LARGE SCALE GENOMIC DNA]</scope>
    <source>
        <strain evidence="3 4">AU-G6</strain>
    </source>
</reference>
<gene>
    <name evidence="3" type="ORF">CFN78_17480</name>
</gene>
<evidence type="ECO:0000259" key="2">
    <source>
        <dbReference type="Pfam" id="PF01261"/>
    </source>
</evidence>
<dbReference type="PANTHER" id="PTHR12110:SF41">
    <property type="entry name" value="INOSOSE DEHYDRATASE"/>
    <property type="match status" value="1"/>
</dbReference>
<dbReference type="Gene3D" id="3.20.20.150">
    <property type="entry name" value="Divalent-metal-dependent TIM barrel enzymes"/>
    <property type="match status" value="1"/>
</dbReference>
<dbReference type="InterPro" id="IPR036237">
    <property type="entry name" value="Xyl_isomerase-like_sf"/>
</dbReference>
<sequence length="294" mass="32523">MVNDDRFLSRRAALRGAAGAAAVLGATAALSGTAAAAPAAESATQKSFWPGLRVPKDSISVQLYTLRSLLENDVDGTLSALADIGYRKVEMAGTYGRSAKEFRGLLRKHRLTATSSHIGIDGDVDAAIADAKTLGHTYAAVPYAAYETIAEWEDFADRLDTAARAFAKAGIKFGYHNHDHEFAAIDGVRPYDIITRRTSRRHVHLELDLFWVVDAGIDPVELYWRNFPRALQYHVKDRSTSGEWADPGTGTIDFKRIFRSTWFGIKEFVVEHDDPSDPLNTAVVGYNYLRDLRF</sequence>
<dbReference type="InterPro" id="IPR050312">
    <property type="entry name" value="IolE/XylAMocC-like"/>
</dbReference>
<feature type="domain" description="Xylose isomerase-like TIM barrel" evidence="2">
    <location>
        <begin position="79"/>
        <end position="259"/>
    </location>
</feature>
<dbReference type="GO" id="GO:0016853">
    <property type="term" value="F:isomerase activity"/>
    <property type="evidence" value="ECO:0007669"/>
    <property type="project" value="UniProtKB-KW"/>
</dbReference>
<dbReference type="InParanoid" id="A0A263D150"/>
<protein>
    <submittedName>
        <fullName evidence="3">Sugar phosphate isomerase</fullName>
    </submittedName>
</protein>
<dbReference type="PROSITE" id="PS51318">
    <property type="entry name" value="TAT"/>
    <property type="match status" value="1"/>
</dbReference>
<proteinExistence type="predicted"/>
<evidence type="ECO:0000313" key="3">
    <source>
        <dbReference type="EMBL" id="OZM71939.1"/>
    </source>
</evidence>
<evidence type="ECO:0000256" key="1">
    <source>
        <dbReference type="SAM" id="SignalP"/>
    </source>
</evidence>
<dbReference type="InterPro" id="IPR013022">
    <property type="entry name" value="Xyl_isomerase-like_TIM-brl"/>
</dbReference>
<keyword evidence="4" id="KW-1185">Reference proteome</keyword>
<dbReference type="OrthoDB" id="9798407at2"/>
<accession>A0A263D150</accession>
<organism evidence="3 4">
    <name type="scientific">Amycolatopsis antarctica</name>
    <dbReference type="NCBI Taxonomy" id="1854586"/>
    <lineage>
        <taxon>Bacteria</taxon>
        <taxon>Bacillati</taxon>
        <taxon>Actinomycetota</taxon>
        <taxon>Actinomycetes</taxon>
        <taxon>Pseudonocardiales</taxon>
        <taxon>Pseudonocardiaceae</taxon>
        <taxon>Amycolatopsis</taxon>
    </lineage>
</organism>
<dbReference type="SUPFAM" id="SSF51658">
    <property type="entry name" value="Xylose isomerase-like"/>
    <property type="match status" value="1"/>
</dbReference>
<name>A0A263D150_9PSEU</name>
<feature type="signal peptide" evidence="1">
    <location>
        <begin position="1"/>
        <end position="36"/>
    </location>
</feature>
<dbReference type="PANTHER" id="PTHR12110">
    <property type="entry name" value="HYDROXYPYRUVATE ISOMERASE"/>
    <property type="match status" value="1"/>
</dbReference>
<dbReference type="RefSeq" id="WP_094863896.1">
    <property type="nucleotide sequence ID" value="NZ_NKYE01000010.1"/>
</dbReference>
<evidence type="ECO:0000313" key="4">
    <source>
        <dbReference type="Proteomes" id="UP000242444"/>
    </source>
</evidence>